<feature type="compositionally biased region" description="Basic and acidic residues" evidence="1">
    <location>
        <begin position="470"/>
        <end position="482"/>
    </location>
</feature>
<feature type="compositionally biased region" description="Acidic residues" evidence="1">
    <location>
        <begin position="150"/>
        <end position="171"/>
    </location>
</feature>
<feature type="region of interest" description="Disordered" evidence="1">
    <location>
        <begin position="19"/>
        <end position="236"/>
    </location>
</feature>
<feature type="compositionally biased region" description="Basic and acidic residues" evidence="1">
    <location>
        <begin position="173"/>
        <end position="210"/>
    </location>
</feature>
<keyword evidence="2" id="KW-1185">Reference proteome</keyword>
<feature type="compositionally biased region" description="Basic and acidic residues" evidence="1">
    <location>
        <begin position="500"/>
        <end position="521"/>
    </location>
</feature>
<dbReference type="Proteomes" id="UP000079169">
    <property type="component" value="Unplaced"/>
</dbReference>
<dbReference type="KEGG" id="dci:103510526"/>
<name>A0A3Q0IVR6_DIACI</name>
<feature type="region of interest" description="Disordered" evidence="1">
    <location>
        <begin position="276"/>
        <end position="318"/>
    </location>
</feature>
<evidence type="ECO:0000313" key="2">
    <source>
        <dbReference type="Proteomes" id="UP000079169"/>
    </source>
</evidence>
<feature type="compositionally biased region" description="Basic and acidic residues" evidence="1">
    <location>
        <begin position="535"/>
        <end position="544"/>
    </location>
</feature>
<dbReference type="PaxDb" id="121845-A0A3Q0IVR6"/>
<gene>
    <name evidence="3" type="primary">LOC103510526</name>
</gene>
<feature type="region of interest" description="Disordered" evidence="1">
    <location>
        <begin position="441"/>
        <end position="561"/>
    </location>
</feature>
<feature type="compositionally biased region" description="Basic and acidic residues" evidence="1">
    <location>
        <begin position="96"/>
        <end position="136"/>
    </location>
</feature>
<evidence type="ECO:0000313" key="3">
    <source>
        <dbReference type="RefSeq" id="XP_026680352.1"/>
    </source>
</evidence>
<evidence type="ECO:0000256" key="1">
    <source>
        <dbReference type="SAM" id="MobiDB-lite"/>
    </source>
</evidence>
<feature type="compositionally biased region" description="Polar residues" evidence="1">
    <location>
        <begin position="212"/>
        <end position="221"/>
    </location>
</feature>
<proteinExistence type="predicted"/>
<sequence>MLEVLNITNFARDGKLFRKLSTSGTTRKSNPTKPTVRTNRRVKRFARKKTRKVKPKAAKPKKGFAKKLPKAAKKAKKKKAKKKPSKVDGDDASSEDTSREKLTITELKSGEEANVTKREKTDKLSKKKKESDNKSEPDDDGGDTDKDGSQDDGEDSESQDSQDDQDSESAEVGEGKATGDKDEDESKDKRDKGQDKDKDKAKDKKDKDKNTPFYTDSQLSRDVSLLLKPRKDKKKEIEEVLGLKLDELKGKYQVDTDELYQEAVQAKKYFVELKKTKKSEKKPKTAEEKKKGQKGKKGKEGVTRRRGRGPPTKYTTKKRRETKKVFDYSAEIGDKDKFVKDEIKNMIRELNVSTRCNYCGSGKASIQHVLAGCKMALYFGFYSRRHDRVLHIIRNAFEEALQRYNGTSGIPPLYGRKEALSAEDPDRVDAQFLARLRYILTHKPQPGNGTKKRGRKAKAPPAANASLGEDAGHHGRTHDGRKSMPPGPQGMEINKGGRKSVPEEVDGLKSVDGEGKSDGELQGRSLELDEDDELEGRNLVEEGLRPTTPMNVEDLTRGKFV</sequence>
<dbReference type="GeneID" id="103510526"/>
<feature type="compositionally biased region" description="Polar residues" evidence="1">
    <location>
        <begin position="20"/>
        <end position="37"/>
    </location>
</feature>
<feature type="compositionally biased region" description="Basic residues" evidence="1">
    <location>
        <begin position="38"/>
        <end position="84"/>
    </location>
</feature>
<dbReference type="RefSeq" id="XP_026680352.1">
    <property type="nucleotide sequence ID" value="XM_026824551.1"/>
</dbReference>
<reference evidence="3" key="1">
    <citation type="submission" date="2025-08" db="UniProtKB">
        <authorList>
            <consortium name="RefSeq"/>
        </authorList>
    </citation>
    <scope>IDENTIFICATION</scope>
</reference>
<dbReference type="AlphaFoldDB" id="A0A3Q0IVR6"/>
<organism evidence="2 3">
    <name type="scientific">Diaphorina citri</name>
    <name type="common">Asian citrus psyllid</name>
    <dbReference type="NCBI Taxonomy" id="121845"/>
    <lineage>
        <taxon>Eukaryota</taxon>
        <taxon>Metazoa</taxon>
        <taxon>Ecdysozoa</taxon>
        <taxon>Arthropoda</taxon>
        <taxon>Hexapoda</taxon>
        <taxon>Insecta</taxon>
        <taxon>Pterygota</taxon>
        <taxon>Neoptera</taxon>
        <taxon>Paraneoptera</taxon>
        <taxon>Hemiptera</taxon>
        <taxon>Sternorrhyncha</taxon>
        <taxon>Psylloidea</taxon>
        <taxon>Psyllidae</taxon>
        <taxon>Diaphorininae</taxon>
        <taxon>Diaphorina</taxon>
    </lineage>
</organism>
<accession>A0A3Q0IVR6</accession>
<protein>
    <submittedName>
        <fullName evidence="3">Nucleolin-like</fullName>
    </submittedName>
</protein>